<organism evidence="2 3">
    <name type="scientific">Paxillus rubicundulus Ve08.2h10</name>
    <dbReference type="NCBI Taxonomy" id="930991"/>
    <lineage>
        <taxon>Eukaryota</taxon>
        <taxon>Fungi</taxon>
        <taxon>Dikarya</taxon>
        <taxon>Basidiomycota</taxon>
        <taxon>Agaricomycotina</taxon>
        <taxon>Agaricomycetes</taxon>
        <taxon>Agaricomycetidae</taxon>
        <taxon>Boletales</taxon>
        <taxon>Paxilineae</taxon>
        <taxon>Paxillaceae</taxon>
        <taxon>Paxillus</taxon>
    </lineage>
</organism>
<name>A0A0D0DBS0_9AGAM</name>
<evidence type="ECO:0000313" key="3">
    <source>
        <dbReference type="Proteomes" id="UP000054538"/>
    </source>
</evidence>
<proteinExistence type="predicted"/>
<reference evidence="2 3" key="1">
    <citation type="submission" date="2014-04" db="EMBL/GenBank/DDBJ databases">
        <authorList>
            <consortium name="DOE Joint Genome Institute"/>
            <person name="Kuo A."/>
            <person name="Kohler A."/>
            <person name="Jargeat P."/>
            <person name="Nagy L.G."/>
            <person name="Floudas D."/>
            <person name="Copeland A."/>
            <person name="Barry K.W."/>
            <person name="Cichocki N."/>
            <person name="Veneault-Fourrey C."/>
            <person name="LaButti K."/>
            <person name="Lindquist E.A."/>
            <person name="Lipzen A."/>
            <person name="Lundell T."/>
            <person name="Morin E."/>
            <person name="Murat C."/>
            <person name="Sun H."/>
            <person name="Tunlid A."/>
            <person name="Henrissat B."/>
            <person name="Grigoriev I.V."/>
            <person name="Hibbett D.S."/>
            <person name="Martin F."/>
            <person name="Nordberg H.P."/>
            <person name="Cantor M.N."/>
            <person name="Hua S.X."/>
        </authorList>
    </citation>
    <scope>NUCLEOTIDE SEQUENCE [LARGE SCALE GENOMIC DNA]</scope>
    <source>
        <strain evidence="2 3">Ve08.2h10</strain>
    </source>
</reference>
<evidence type="ECO:0000313" key="2">
    <source>
        <dbReference type="EMBL" id="KIK81541.1"/>
    </source>
</evidence>
<reference evidence="3" key="2">
    <citation type="submission" date="2015-01" db="EMBL/GenBank/DDBJ databases">
        <title>Evolutionary Origins and Diversification of the Mycorrhizal Mutualists.</title>
        <authorList>
            <consortium name="DOE Joint Genome Institute"/>
            <consortium name="Mycorrhizal Genomics Consortium"/>
            <person name="Kohler A."/>
            <person name="Kuo A."/>
            <person name="Nagy L.G."/>
            <person name="Floudas D."/>
            <person name="Copeland A."/>
            <person name="Barry K.W."/>
            <person name="Cichocki N."/>
            <person name="Veneault-Fourrey C."/>
            <person name="LaButti K."/>
            <person name="Lindquist E.A."/>
            <person name="Lipzen A."/>
            <person name="Lundell T."/>
            <person name="Morin E."/>
            <person name="Murat C."/>
            <person name="Riley R."/>
            <person name="Ohm R."/>
            <person name="Sun H."/>
            <person name="Tunlid A."/>
            <person name="Henrissat B."/>
            <person name="Grigoriev I.V."/>
            <person name="Hibbett D.S."/>
            <person name="Martin F."/>
        </authorList>
    </citation>
    <scope>NUCLEOTIDE SEQUENCE [LARGE SCALE GENOMIC DNA]</scope>
    <source>
        <strain evidence="3">Ve08.2h10</strain>
    </source>
</reference>
<dbReference type="HOGENOM" id="CLU_1982300_0_0_1"/>
<sequence>MMLISRVCNSPQIAAQIVVTCGAPWHLGGPASSGRASSWRCPPSCNFNHWAQQFAVIVLARLVYFFCAINGKVPRRRHHLRRHSPVQGQFLQDLGSLIAPLQLVHRAPPFLSVILHITHTLSRRLV</sequence>
<gene>
    <name evidence="2" type="ORF">PAXRUDRAFT_752396</name>
</gene>
<evidence type="ECO:0000256" key="1">
    <source>
        <dbReference type="SAM" id="Phobius"/>
    </source>
</evidence>
<dbReference type="EMBL" id="KN825779">
    <property type="protein sequence ID" value="KIK81541.1"/>
    <property type="molecule type" value="Genomic_DNA"/>
</dbReference>
<dbReference type="InParanoid" id="A0A0D0DBS0"/>
<keyword evidence="3" id="KW-1185">Reference proteome</keyword>
<keyword evidence="1" id="KW-0472">Membrane</keyword>
<keyword evidence="1" id="KW-0812">Transmembrane</keyword>
<dbReference type="Proteomes" id="UP000054538">
    <property type="component" value="Unassembled WGS sequence"/>
</dbReference>
<feature type="transmembrane region" description="Helical" evidence="1">
    <location>
        <begin position="50"/>
        <end position="71"/>
    </location>
</feature>
<keyword evidence="1" id="KW-1133">Transmembrane helix</keyword>
<protein>
    <submittedName>
        <fullName evidence="2">Uncharacterized protein</fullName>
    </submittedName>
</protein>
<accession>A0A0D0DBS0</accession>
<dbReference type="AlphaFoldDB" id="A0A0D0DBS0"/>